<reference evidence="2" key="1">
    <citation type="journal article" date="2019" name="Int. J. Syst. Evol. Microbiol.">
        <title>The Global Catalogue of Microorganisms (GCM) 10K type strain sequencing project: providing services to taxonomists for standard genome sequencing and annotation.</title>
        <authorList>
            <consortium name="The Broad Institute Genomics Platform"/>
            <consortium name="The Broad Institute Genome Sequencing Center for Infectious Disease"/>
            <person name="Wu L."/>
            <person name="Ma J."/>
        </authorList>
    </citation>
    <scope>NUCLEOTIDE SEQUENCE [LARGE SCALE GENOMIC DNA]</scope>
    <source>
        <strain evidence="2">CGMCC 1.15180</strain>
    </source>
</reference>
<protein>
    <submittedName>
        <fullName evidence="1">Uncharacterized protein</fullName>
    </submittedName>
</protein>
<gene>
    <name evidence="1" type="ORF">ACFP4F_12110</name>
</gene>
<evidence type="ECO:0000313" key="2">
    <source>
        <dbReference type="Proteomes" id="UP001596139"/>
    </source>
</evidence>
<name>A0ABW1MJP0_9ACTN</name>
<dbReference type="EMBL" id="JBHSPX010000004">
    <property type="protein sequence ID" value="MFC6063292.1"/>
    <property type="molecule type" value="Genomic_DNA"/>
</dbReference>
<proteinExistence type="predicted"/>
<comment type="caution">
    <text evidence="1">The sequence shown here is derived from an EMBL/GenBank/DDBJ whole genome shotgun (WGS) entry which is preliminary data.</text>
</comment>
<keyword evidence="2" id="KW-1185">Reference proteome</keyword>
<evidence type="ECO:0000313" key="1">
    <source>
        <dbReference type="EMBL" id="MFC6063292.1"/>
    </source>
</evidence>
<sequence length="78" mass="8260">MPASQLGQCSVEDGFGEVIVRNTEDDVPVEVVVAADAPPLRDSFHVSTMAKCLADGNEHQGQEAEHAFDVFLGYAGIA</sequence>
<accession>A0ABW1MJP0</accession>
<dbReference type="RefSeq" id="WP_051861558.1">
    <property type="nucleotide sequence ID" value="NZ_JBHSPX010000004.1"/>
</dbReference>
<organism evidence="1 2">
    <name type="scientific">Streptomyces ochraceiscleroticus</name>
    <dbReference type="NCBI Taxonomy" id="47761"/>
    <lineage>
        <taxon>Bacteria</taxon>
        <taxon>Bacillati</taxon>
        <taxon>Actinomycetota</taxon>
        <taxon>Actinomycetes</taxon>
        <taxon>Kitasatosporales</taxon>
        <taxon>Streptomycetaceae</taxon>
        <taxon>Streptomyces</taxon>
    </lineage>
</organism>
<dbReference type="Proteomes" id="UP001596139">
    <property type="component" value="Unassembled WGS sequence"/>
</dbReference>